<dbReference type="WBParaSite" id="Csp11.Scaffold463.g1535.t1">
    <property type="protein sequence ID" value="Csp11.Scaffold463.g1535.t1"/>
    <property type="gene ID" value="Csp11.Scaffold463.g1535"/>
</dbReference>
<dbReference type="AlphaFoldDB" id="A0A1I7T1K9"/>
<sequence length="192" mass="22213">MTYFLQFRNVQNTRSLAILCQGPCKYIGPSWCFKGYTLLVVNPETPVRYEELSKLQPAAATAGALNIHMLYYRMAKMKNEKIRLIHGFWYLVPIIVVFCFYLPPIDLEFVYEETVSNHPDYDYSPYLKFGGFANSHSIYAVFVNSSLMISAIFAPIFGYRWRKETLSILDKHKNSLSASRIAQFRALIHEAN</sequence>
<feature type="transmembrane region" description="Helical" evidence="1">
    <location>
        <begin position="138"/>
        <end position="159"/>
    </location>
</feature>
<keyword evidence="1" id="KW-1133">Transmembrane helix</keyword>
<name>A0A1I7T1K9_9PELO</name>
<dbReference type="Proteomes" id="UP000095282">
    <property type="component" value="Unplaced"/>
</dbReference>
<reference evidence="3" key="1">
    <citation type="submission" date="2016-11" db="UniProtKB">
        <authorList>
            <consortium name="WormBaseParasite"/>
        </authorList>
    </citation>
    <scope>IDENTIFICATION</scope>
</reference>
<organism evidence="2 3">
    <name type="scientific">Caenorhabditis tropicalis</name>
    <dbReference type="NCBI Taxonomy" id="1561998"/>
    <lineage>
        <taxon>Eukaryota</taxon>
        <taxon>Metazoa</taxon>
        <taxon>Ecdysozoa</taxon>
        <taxon>Nematoda</taxon>
        <taxon>Chromadorea</taxon>
        <taxon>Rhabditida</taxon>
        <taxon>Rhabditina</taxon>
        <taxon>Rhabditomorpha</taxon>
        <taxon>Rhabditoidea</taxon>
        <taxon>Rhabditidae</taxon>
        <taxon>Peloderinae</taxon>
        <taxon>Caenorhabditis</taxon>
    </lineage>
</organism>
<keyword evidence="1" id="KW-0812">Transmembrane</keyword>
<keyword evidence="2" id="KW-1185">Reference proteome</keyword>
<dbReference type="Pfam" id="PF10317">
    <property type="entry name" value="7TM_GPCR_Srd"/>
    <property type="match status" value="2"/>
</dbReference>
<evidence type="ECO:0000313" key="2">
    <source>
        <dbReference type="Proteomes" id="UP000095282"/>
    </source>
</evidence>
<dbReference type="eggNOG" id="ENOG502TFTM">
    <property type="taxonomic scope" value="Eukaryota"/>
</dbReference>
<evidence type="ECO:0000256" key="1">
    <source>
        <dbReference type="SAM" id="Phobius"/>
    </source>
</evidence>
<keyword evidence="1" id="KW-0472">Membrane</keyword>
<feature type="transmembrane region" description="Helical" evidence="1">
    <location>
        <begin position="84"/>
        <end position="103"/>
    </location>
</feature>
<accession>A0A1I7T1K9</accession>
<evidence type="ECO:0000313" key="3">
    <source>
        <dbReference type="WBParaSite" id="Csp11.Scaffold463.g1535.t1"/>
    </source>
</evidence>
<dbReference type="InterPro" id="IPR019421">
    <property type="entry name" value="7TM_GPCR_serpentine_rcpt_Srd"/>
</dbReference>
<proteinExistence type="predicted"/>
<protein>
    <submittedName>
        <fullName evidence="3">G protein-coupled receptor</fullName>
    </submittedName>
</protein>